<sequence length="133" mass="15970">MFTTLMRVDDGRRIKILTRCNREQVYRYTVQVVELYKYKGLPVDNFVKSFRTLEEAQSYFEVCFADLTTGARIEKAEAILRRIRGKIYAFDNSSNDFVPRCWIKAERKIRRWLGRNIPQKAVERRDVLDVYYL</sequence>
<name>A0A8S5MQ76_9CAUD</name>
<organism evidence="1">
    <name type="scientific">Podoviridae sp. ctUS21</name>
    <dbReference type="NCBI Taxonomy" id="2826557"/>
    <lineage>
        <taxon>Viruses</taxon>
        <taxon>Duplodnaviria</taxon>
        <taxon>Heunggongvirae</taxon>
        <taxon>Uroviricota</taxon>
        <taxon>Caudoviricetes</taxon>
    </lineage>
</organism>
<protein>
    <submittedName>
        <fullName evidence="1">Uncharacterized protein</fullName>
    </submittedName>
</protein>
<dbReference type="EMBL" id="BK014959">
    <property type="protein sequence ID" value="DAD84372.1"/>
    <property type="molecule type" value="Genomic_DNA"/>
</dbReference>
<evidence type="ECO:0000313" key="1">
    <source>
        <dbReference type="EMBL" id="DAD84372.1"/>
    </source>
</evidence>
<proteinExistence type="predicted"/>
<accession>A0A8S5MQ76</accession>
<reference evidence="1" key="1">
    <citation type="journal article" date="2021" name="Proc. Natl. Acad. Sci. U.S.A.">
        <title>A Catalog of Tens of Thousands of Viruses from Human Metagenomes Reveals Hidden Associations with Chronic Diseases.</title>
        <authorList>
            <person name="Tisza M.J."/>
            <person name="Buck C.B."/>
        </authorList>
    </citation>
    <scope>NUCLEOTIDE SEQUENCE</scope>
    <source>
        <strain evidence="1">CtUS21</strain>
    </source>
</reference>